<feature type="domain" description="HAMP" evidence="17">
    <location>
        <begin position="24"/>
        <end position="70"/>
    </location>
</feature>
<evidence type="ECO:0000259" key="16">
    <source>
        <dbReference type="PROSITE" id="PS50110"/>
    </source>
</evidence>
<feature type="region of interest" description="Disordered" evidence="14">
    <location>
        <begin position="1110"/>
        <end position="1137"/>
    </location>
</feature>
<dbReference type="SUPFAM" id="SSF55874">
    <property type="entry name" value="ATPase domain of HSP90 chaperone/DNA topoisomerase II/histidine kinase"/>
    <property type="match status" value="1"/>
</dbReference>
<dbReference type="EC" id="2.7.13.3" evidence="4"/>
<comment type="subcellular location">
    <subcellularLocation>
        <location evidence="2">Cell membrane</location>
    </subcellularLocation>
</comment>
<comment type="caution">
    <text evidence="18">The sequence shown here is derived from an EMBL/GenBank/DDBJ whole genome shotgun (WGS) entry which is preliminary data.</text>
</comment>
<dbReference type="InterPro" id="IPR036890">
    <property type="entry name" value="HATPase_C_sf"/>
</dbReference>
<dbReference type="GO" id="GO:0000155">
    <property type="term" value="F:phosphorelay sensor kinase activity"/>
    <property type="evidence" value="ECO:0007669"/>
    <property type="project" value="InterPro"/>
</dbReference>
<name>A0A7W9LHS3_9ACTN</name>
<keyword evidence="8 18" id="KW-0418">Kinase</keyword>
<evidence type="ECO:0000256" key="3">
    <source>
        <dbReference type="ARBA" id="ARBA00006402"/>
    </source>
</evidence>
<keyword evidence="19" id="KW-1185">Reference proteome</keyword>
<feature type="domain" description="HAMP" evidence="17">
    <location>
        <begin position="570"/>
        <end position="622"/>
    </location>
</feature>
<keyword evidence="10" id="KW-0902">Two-component regulatory system</keyword>
<dbReference type="PANTHER" id="PTHR45339">
    <property type="entry name" value="HYBRID SIGNAL TRANSDUCTION HISTIDINE KINASE J"/>
    <property type="match status" value="1"/>
</dbReference>
<dbReference type="InterPro" id="IPR011006">
    <property type="entry name" value="CheY-like_superfamily"/>
</dbReference>
<dbReference type="InterPro" id="IPR036097">
    <property type="entry name" value="HisK_dim/P_sf"/>
</dbReference>
<dbReference type="SUPFAM" id="SSF47384">
    <property type="entry name" value="Homodimeric domain of signal transducing histidine kinase"/>
    <property type="match status" value="1"/>
</dbReference>
<feature type="modified residue" description="4-aspartylphosphate" evidence="12">
    <location>
        <position position="1347"/>
    </location>
</feature>
<feature type="region of interest" description="Disordered" evidence="14">
    <location>
        <begin position="1"/>
        <end position="20"/>
    </location>
</feature>
<evidence type="ECO:0000256" key="2">
    <source>
        <dbReference type="ARBA" id="ARBA00004236"/>
    </source>
</evidence>
<dbReference type="Gene3D" id="1.10.287.130">
    <property type="match status" value="1"/>
</dbReference>
<organism evidence="18 19">
    <name type="scientific">Nonomuraea jabiensis</name>
    <dbReference type="NCBI Taxonomy" id="882448"/>
    <lineage>
        <taxon>Bacteria</taxon>
        <taxon>Bacillati</taxon>
        <taxon>Actinomycetota</taxon>
        <taxon>Actinomycetes</taxon>
        <taxon>Streptosporangiales</taxon>
        <taxon>Streptosporangiaceae</taxon>
        <taxon>Nonomuraea</taxon>
    </lineage>
</organism>
<feature type="domain" description="HAMP" evidence="17">
    <location>
        <begin position="202"/>
        <end position="254"/>
    </location>
</feature>
<evidence type="ECO:0000259" key="17">
    <source>
        <dbReference type="PROSITE" id="PS50885"/>
    </source>
</evidence>
<evidence type="ECO:0000259" key="15">
    <source>
        <dbReference type="PROSITE" id="PS50109"/>
    </source>
</evidence>
<protein>
    <recommendedName>
        <fullName evidence="11">Circadian input-output histidine kinase CikA</fullName>
        <ecNumber evidence="4">2.7.13.3</ecNumber>
    </recommendedName>
</protein>
<dbReference type="EMBL" id="JACHMB010000001">
    <property type="protein sequence ID" value="MBB5784331.1"/>
    <property type="molecule type" value="Genomic_DNA"/>
</dbReference>
<feature type="domain" description="HAMP" evidence="17">
    <location>
        <begin position="386"/>
        <end position="438"/>
    </location>
</feature>
<dbReference type="SUPFAM" id="SSF58104">
    <property type="entry name" value="Methyl-accepting chemotaxis protein (MCP) signaling domain"/>
    <property type="match status" value="2"/>
</dbReference>
<keyword evidence="7" id="KW-0812">Transmembrane</keyword>
<evidence type="ECO:0000256" key="7">
    <source>
        <dbReference type="ARBA" id="ARBA00022692"/>
    </source>
</evidence>
<dbReference type="FunFam" id="1.20.120.1530:FF:000002">
    <property type="entry name" value="Two-component osmosensing histidine kinase"/>
    <property type="match status" value="3"/>
</dbReference>
<feature type="coiled-coil region" evidence="13">
    <location>
        <begin position="805"/>
        <end position="860"/>
    </location>
</feature>
<dbReference type="SMART" id="SM00448">
    <property type="entry name" value="REC"/>
    <property type="match status" value="2"/>
</dbReference>
<dbReference type="Pfam" id="PF00072">
    <property type="entry name" value="Response_reg"/>
    <property type="match status" value="1"/>
</dbReference>
<dbReference type="InterPro" id="IPR001789">
    <property type="entry name" value="Sig_transdc_resp-reg_receiver"/>
</dbReference>
<dbReference type="PROSITE" id="PS50885">
    <property type="entry name" value="HAMP"/>
    <property type="match status" value="7"/>
</dbReference>
<dbReference type="InterPro" id="IPR005467">
    <property type="entry name" value="His_kinase_dom"/>
</dbReference>
<gene>
    <name evidence="18" type="ORF">HD596_011087</name>
</gene>
<dbReference type="RefSeq" id="WP_185077290.1">
    <property type="nucleotide sequence ID" value="NZ_JACHMB010000001.1"/>
</dbReference>
<evidence type="ECO:0000256" key="11">
    <source>
        <dbReference type="ARBA" id="ARBA00074306"/>
    </source>
</evidence>
<evidence type="ECO:0000256" key="10">
    <source>
        <dbReference type="ARBA" id="ARBA00023012"/>
    </source>
</evidence>
<evidence type="ECO:0000313" key="18">
    <source>
        <dbReference type="EMBL" id="MBB5784331.1"/>
    </source>
</evidence>
<sequence>MSGSTIEGSRSAGAPGAEVEEPELRQLLAGLTAIKDGNFGTRLPDDADGLFGEIASVFNGMVDQLALVTSEVTRVAREVGTDGRLGGQAEVKGVSGTWRDLTESVNAMAGNLTDQVRSIAQVTTAVAKGDLTQKITVDARGEILELKNTVNTMVDQLSSFADEVTRVAREVGTEGELGGQADVKGVAGTWRDLTDSVNFMAGNLTDQVRSIAQVATAVARGDLSQKITVSARGEILELKNTLNTMVDQLSSFADEVTRVAREVGTDGRLGGQADVKGVSGTWKALTESVNVMADNLTAQVRNIAEVTTAVAKGDLSQKIRVDARGEILELKETINTMVDQLSSFADEVTRVAREVGTEGNLGGQATVRGVSGTWKDLTDNVNVMASNLTSQVRSIAQVATAVAKGDLSQKITVEAKGEVAALAQTINTMVDTLSAFADEVTRVAREVGTEGQLGGQARVPNVAGTWKDLTDSVNSMADNLTNQVRSIAQVTTAVARGDLTRKIDVDARGEILELKTTINTMVDQLSSFAAEVTRVAREVGSEGRLGGQAEVEGVSGTWKRLTENVNELAGNLTRQVRAIAAVTSAVTSGDLTRSITVDAEGELADLKDNINSMVGSLRETTRANEEQDWLKSNLARMSGLMQGHRDLATVAELVMNELTPLVSAQYGAFFLADGEELRLISACGYSAEADRPTRFRLGEGLVGQVASTRKSIALTDLPPGYVKISSGLGEAPPSALVVLPVIFEEQVLGVIELASVHAFTPVHRSYLEQLTETIGVNLNTIVANARTDELLAESQRLTAELQARSTQLQLQQDELQRSNAELEEKARLLASQNQDIEAKNLQIEQARQELEERAHQLSLASKYKSEFLANMSHELRTPLNSLLILAQLLAQNHTRNLSPKQVEYAEIIHSAGSDLLQLINDILDLSKVEAGKMDVNPERVSLRRLIDYVEATFRPMTSQKSLDFQIVAAPGIPVEVLTDDARFRQVLANLLSNAVKFTETGGVELRIEPAGHSELPATVRAHGAALAFRVIDTGIGINEHQLEMIFGAFQQADGTTSRKYGGTGLGLSISREIAHLLGGAITAQSAPGQGSTFTLYLPIAHPDFEEHAVAAKPSAETQEPGQDEPAEAGPPAAPSPQHRRLLVIEQRPRGLLSLVTETVVTELSGRWDETIELITTAGVQEAAAALADQPFHCIVLDLDLPEGAAYQLLETMESDPALAGVPVLAYSSWRTTQQETRLPSHSPDRPLEQLSSLDELRERIALHLTANQAGDVPPLIRREPVPAPAAVESDSPLAGRTVLVVDDDTRNLFALTSMLESHGMAVLHAENGRLGIDTLIANPDIDIVLMDVMMPEMDGYAATSAIRAMPQYAALPIIAVTAKAMPGDKEKSIAAGASDYVTKPVDTGRLIEQIRHWLNV</sequence>
<dbReference type="Gene3D" id="3.40.50.2300">
    <property type="match status" value="2"/>
</dbReference>
<keyword evidence="5 12" id="KW-0597">Phosphoprotein</keyword>
<dbReference type="Pfam" id="PF00512">
    <property type="entry name" value="HisKA"/>
    <property type="match status" value="1"/>
</dbReference>
<keyword evidence="6" id="KW-0808">Transferase</keyword>
<dbReference type="PRINTS" id="PR00344">
    <property type="entry name" value="BCTRLSENSOR"/>
</dbReference>
<feature type="domain" description="HAMP" evidence="17">
    <location>
        <begin position="110"/>
        <end position="162"/>
    </location>
</feature>
<dbReference type="Gene3D" id="3.30.565.10">
    <property type="entry name" value="Histidine kinase-like ATPase, C-terminal domain"/>
    <property type="match status" value="1"/>
</dbReference>
<evidence type="ECO:0000313" key="19">
    <source>
        <dbReference type="Proteomes" id="UP000579153"/>
    </source>
</evidence>
<reference evidence="18 19" key="1">
    <citation type="submission" date="2020-08" db="EMBL/GenBank/DDBJ databases">
        <title>Sequencing the genomes of 1000 actinobacteria strains.</title>
        <authorList>
            <person name="Klenk H.-P."/>
        </authorList>
    </citation>
    <scope>NUCLEOTIDE SEQUENCE [LARGE SCALE GENOMIC DNA]</scope>
    <source>
        <strain evidence="18 19">DSM 45507</strain>
    </source>
</reference>
<dbReference type="FunFam" id="3.30.565.10:FF:000010">
    <property type="entry name" value="Sensor histidine kinase RcsC"/>
    <property type="match status" value="1"/>
</dbReference>
<evidence type="ECO:0000256" key="12">
    <source>
        <dbReference type="PROSITE-ProRule" id="PRU00169"/>
    </source>
</evidence>
<accession>A0A7W9LHS3</accession>
<dbReference type="GO" id="GO:0005886">
    <property type="term" value="C:plasma membrane"/>
    <property type="evidence" value="ECO:0007669"/>
    <property type="project" value="UniProtKB-SubCell"/>
</dbReference>
<feature type="domain" description="HAMP" evidence="17">
    <location>
        <begin position="478"/>
        <end position="530"/>
    </location>
</feature>
<dbReference type="Gene3D" id="3.30.450.40">
    <property type="match status" value="1"/>
</dbReference>
<dbReference type="CDD" id="cd16922">
    <property type="entry name" value="HATPase_EvgS-ArcB-TorS-like"/>
    <property type="match status" value="1"/>
</dbReference>
<dbReference type="PROSITE" id="PS50109">
    <property type="entry name" value="HIS_KIN"/>
    <property type="match status" value="1"/>
</dbReference>
<dbReference type="InterPro" id="IPR003661">
    <property type="entry name" value="HisK_dim/P_dom"/>
</dbReference>
<evidence type="ECO:0000256" key="9">
    <source>
        <dbReference type="ARBA" id="ARBA00022989"/>
    </source>
</evidence>
<dbReference type="Gene3D" id="1.20.120.1530">
    <property type="match status" value="5"/>
</dbReference>
<keyword evidence="9" id="KW-1133">Transmembrane helix</keyword>
<evidence type="ECO:0000256" key="4">
    <source>
        <dbReference type="ARBA" id="ARBA00012438"/>
    </source>
</evidence>
<proteinExistence type="inferred from homology"/>
<evidence type="ECO:0000256" key="8">
    <source>
        <dbReference type="ARBA" id="ARBA00022777"/>
    </source>
</evidence>
<dbReference type="InterPro" id="IPR004358">
    <property type="entry name" value="Sig_transdc_His_kin-like_C"/>
</dbReference>
<dbReference type="SUPFAM" id="SSF55781">
    <property type="entry name" value="GAF domain-like"/>
    <property type="match status" value="1"/>
</dbReference>
<dbReference type="InterPro" id="IPR029016">
    <property type="entry name" value="GAF-like_dom_sf"/>
</dbReference>
<evidence type="ECO:0000256" key="14">
    <source>
        <dbReference type="SAM" id="MobiDB-lite"/>
    </source>
</evidence>
<evidence type="ECO:0000256" key="1">
    <source>
        <dbReference type="ARBA" id="ARBA00000085"/>
    </source>
</evidence>
<comment type="catalytic activity">
    <reaction evidence="1">
        <text>ATP + protein L-histidine = ADP + protein N-phospho-L-histidine.</text>
        <dbReference type="EC" id="2.7.13.3"/>
    </reaction>
</comment>
<evidence type="ECO:0000256" key="13">
    <source>
        <dbReference type="SAM" id="Coils"/>
    </source>
</evidence>
<dbReference type="SUPFAM" id="SSF52172">
    <property type="entry name" value="CheY-like"/>
    <property type="match status" value="2"/>
</dbReference>
<dbReference type="Pfam" id="PF13185">
    <property type="entry name" value="GAF_2"/>
    <property type="match status" value="1"/>
</dbReference>
<dbReference type="CDD" id="cd17546">
    <property type="entry name" value="REC_hyHK_CKI1_RcsC-like"/>
    <property type="match status" value="1"/>
</dbReference>
<dbReference type="PANTHER" id="PTHR45339:SF1">
    <property type="entry name" value="HYBRID SIGNAL TRANSDUCTION HISTIDINE KINASE J"/>
    <property type="match status" value="1"/>
</dbReference>
<evidence type="ECO:0000256" key="6">
    <source>
        <dbReference type="ARBA" id="ARBA00022679"/>
    </source>
</evidence>
<evidence type="ECO:0000256" key="5">
    <source>
        <dbReference type="ARBA" id="ARBA00022553"/>
    </source>
</evidence>
<dbReference type="Proteomes" id="UP000579153">
    <property type="component" value="Unassembled WGS sequence"/>
</dbReference>
<dbReference type="InterPro" id="IPR003660">
    <property type="entry name" value="HAMP_dom"/>
</dbReference>
<dbReference type="CDD" id="cd00082">
    <property type="entry name" value="HisKA"/>
    <property type="match status" value="1"/>
</dbReference>
<dbReference type="CDD" id="cd06225">
    <property type="entry name" value="HAMP"/>
    <property type="match status" value="7"/>
</dbReference>
<dbReference type="SMART" id="SM00304">
    <property type="entry name" value="HAMP"/>
    <property type="match status" value="7"/>
</dbReference>
<dbReference type="InterPro" id="IPR003594">
    <property type="entry name" value="HATPase_dom"/>
</dbReference>
<dbReference type="SMART" id="SM00388">
    <property type="entry name" value="HisKA"/>
    <property type="match status" value="1"/>
</dbReference>
<keyword evidence="13" id="KW-0175">Coiled coil</keyword>
<comment type="similarity">
    <text evidence="3">In the N-terminal section; belongs to the phytochrome family.</text>
</comment>
<keyword evidence="9" id="KW-0472">Membrane</keyword>
<dbReference type="SMART" id="SM00065">
    <property type="entry name" value="GAF"/>
    <property type="match status" value="1"/>
</dbReference>
<dbReference type="Pfam" id="PF00672">
    <property type="entry name" value="HAMP"/>
    <property type="match status" value="6"/>
</dbReference>
<dbReference type="PROSITE" id="PS50110">
    <property type="entry name" value="RESPONSE_REGULATORY"/>
    <property type="match status" value="1"/>
</dbReference>
<dbReference type="InterPro" id="IPR003018">
    <property type="entry name" value="GAF"/>
</dbReference>
<feature type="domain" description="Response regulatory" evidence="16">
    <location>
        <begin position="1297"/>
        <end position="1414"/>
    </location>
</feature>
<dbReference type="SMART" id="SM00387">
    <property type="entry name" value="HATPase_c"/>
    <property type="match status" value="1"/>
</dbReference>
<feature type="domain" description="HAMP" evidence="17">
    <location>
        <begin position="294"/>
        <end position="346"/>
    </location>
</feature>
<dbReference type="Pfam" id="PF02518">
    <property type="entry name" value="HATPase_c"/>
    <property type="match status" value="1"/>
</dbReference>
<feature type="domain" description="Histidine kinase" evidence="15">
    <location>
        <begin position="870"/>
        <end position="1101"/>
    </location>
</feature>